<gene>
    <name evidence="1" type="ORF">D5018_00375</name>
</gene>
<protein>
    <recommendedName>
        <fullName evidence="3">Alkyl hydroperoxide reductase subunit C/ Thiol specific antioxidant domain-containing protein</fullName>
    </recommendedName>
</protein>
<dbReference type="OrthoDB" id="6290690at2"/>
<dbReference type="EMBL" id="QZEI01000001">
    <property type="protein sequence ID" value="RLV61609.1"/>
    <property type="molecule type" value="Genomic_DNA"/>
</dbReference>
<dbReference type="AlphaFoldDB" id="A0A3L8Q373"/>
<accession>A0A3L8Q373</accession>
<dbReference type="Proteomes" id="UP000281474">
    <property type="component" value="Unassembled WGS sequence"/>
</dbReference>
<evidence type="ECO:0008006" key="3">
    <source>
        <dbReference type="Google" id="ProtNLM"/>
    </source>
</evidence>
<comment type="caution">
    <text evidence="1">The sequence shown here is derived from an EMBL/GenBank/DDBJ whole genome shotgun (WGS) entry which is preliminary data.</text>
</comment>
<evidence type="ECO:0000313" key="1">
    <source>
        <dbReference type="EMBL" id="RLV61609.1"/>
    </source>
</evidence>
<keyword evidence="2" id="KW-1185">Reference proteome</keyword>
<name>A0A3L8Q373_9GAMM</name>
<reference evidence="1 2" key="1">
    <citation type="submission" date="2018-09" db="EMBL/GenBank/DDBJ databases">
        <title>Phylogeny of the Shewanellaceae, and recommendation for two new genera, Pseudoshewanella and Parashewanella.</title>
        <authorList>
            <person name="Wang G."/>
        </authorList>
    </citation>
    <scope>NUCLEOTIDE SEQUENCE [LARGE SCALE GENOMIC DNA]</scope>
    <source>
        <strain evidence="1 2">C51</strain>
    </source>
</reference>
<sequence>MIGLNELSIKVPTYELAAAAGIMPNIFQGFINNGMRKGIPKELWKGVVTLYDDANILQRFTGNHNPNNARVMLIDGNGKVLYFYDRGFSVNALKALKVKINE</sequence>
<proteinExistence type="predicted"/>
<evidence type="ECO:0000313" key="2">
    <source>
        <dbReference type="Proteomes" id="UP000281474"/>
    </source>
</evidence>
<organism evidence="1 2">
    <name type="scientific">Parashewanella curva</name>
    <dbReference type="NCBI Taxonomy" id="2338552"/>
    <lineage>
        <taxon>Bacteria</taxon>
        <taxon>Pseudomonadati</taxon>
        <taxon>Pseudomonadota</taxon>
        <taxon>Gammaproteobacteria</taxon>
        <taxon>Alteromonadales</taxon>
        <taxon>Shewanellaceae</taxon>
        <taxon>Parashewanella</taxon>
    </lineage>
</organism>